<feature type="transmembrane region" description="Helical" evidence="1">
    <location>
        <begin position="137"/>
        <end position="156"/>
    </location>
</feature>
<dbReference type="Proteomes" id="UP000029431">
    <property type="component" value="Chromosome"/>
</dbReference>
<dbReference type="EMBL" id="CP003355">
    <property type="protein sequence ID" value="AHD04091.1"/>
    <property type="molecule type" value="Genomic_DNA"/>
</dbReference>
<dbReference type="eggNOG" id="ENOG5032WZK">
    <property type="taxonomic scope" value="Bacteria"/>
</dbReference>
<feature type="transmembrane region" description="Helical" evidence="1">
    <location>
        <begin position="35"/>
        <end position="55"/>
    </location>
</feature>
<dbReference type="HOGENOM" id="CLU_1935966_0_0_9"/>
<dbReference type="KEGG" id="plv:ERIC2_c02250"/>
<proteinExistence type="predicted"/>
<evidence type="ECO:0000313" key="3">
    <source>
        <dbReference type="Proteomes" id="UP000029431"/>
    </source>
</evidence>
<feature type="transmembrane region" description="Helical" evidence="1">
    <location>
        <begin position="94"/>
        <end position="116"/>
    </location>
</feature>
<protein>
    <submittedName>
        <fullName evidence="2">Uncharacterized protein</fullName>
    </submittedName>
</protein>
<reference evidence="2 3" key="1">
    <citation type="journal article" date="2014" name="PLoS ONE">
        <title>How to Kill the Honey Bee Larva: Genomic Potential and Virulence Mechanisms of Paenibacillus larvae.</title>
        <authorList>
            <person name="Djukic M."/>
            <person name="Brzuszkiewicz E."/>
            <person name="Funfhaus A."/>
            <person name="Voss J."/>
            <person name="Gollnow K."/>
            <person name="Poppinga L."/>
            <person name="Liesegang H."/>
            <person name="Garcia-Gonzalez E."/>
            <person name="Genersch E."/>
            <person name="Daniel R."/>
        </authorList>
    </citation>
    <scope>NUCLEOTIDE SEQUENCE [LARGE SCALE GENOMIC DNA]</scope>
    <source>
        <strain evidence="2 3">DSM 25430</strain>
    </source>
</reference>
<evidence type="ECO:0000256" key="1">
    <source>
        <dbReference type="SAM" id="Phobius"/>
    </source>
</evidence>
<keyword evidence="1" id="KW-0472">Membrane</keyword>
<keyword evidence="3" id="KW-1185">Reference proteome</keyword>
<evidence type="ECO:0000313" key="2">
    <source>
        <dbReference type="EMBL" id="AHD04091.1"/>
    </source>
</evidence>
<dbReference type="AlphaFoldDB" id="V9VZI7"/>
<accession>V9VZI7</accession>
<feature type="transmembrane region" description="Helical" evidence="1">
    <location>
        <begin position="67"/>
        <end position="88"/>
    </location>
</feature>
<organism evidence="2 3">
    <name type="scientific">Paenibacillus larvae subsp. larvae DSM 25430</name>
    <dbReference type="NCBI Taxonomy" id="697284"/>
    <lineage>
        <taxon>Bacteria</taxon>
        <taxon>Bacillati</taxon>
        <taxon>Bacillota</taxon>
        <taxon>Bacilli</taxon>
        <taxon>Bacillales</taxon>
        <taxon>Paenibacillaceae</taxon>
        <taxon>Paenibacillus</taxon>
    </lineage>
</organism>
<sequence length="157" mass="18178">MCFLSRRFHDYPYLILETNNIEEGGNEMVWVGWPLARIVILFVAFAYIFIGIQVTMSHYRQNFHQKIMLVPVLSSPFYVLFAAAYALFNLQWYGWIFAFLMWIAAISGLIGFYYHFKGVGVRVGGYAGRNFLIGPPVIMPLMYSAMGVLGLLAYYWR</sequence>
<dbReference type="PATRIC" id="fig|697284.3.peg.217"/>
<name>V9VZI7_9BACL</name>
<gene>
    <name evidence="2" type="ORF">ERIC2_c02250</name>
</gene>
<keyword evidence="1" id="KW-0812">Transmembrane</keyword>
<keyword evidence="1" id="KW-1133">Transmembrane helix</keyword>